<dbReference type="Proteomes" id="UP000031518">
    <property type="component" value="Unassembled WGS sequence"/>
</dbReference>
<keyword evidence="4" id="KW-1185">Reference proteome</keyword>
<keyword evidence="3" id="KW-0863">Zinc-finger</keyword>
<accession>A0A0B6WZ41</accession>
<dbReference type="InterPro" id="IPR027383">
    <property type="entry name" value="Znf_put"/>
</dbReference>
<sequence length="263" mass="29366">MICEEVQQAIPLYLDDQIPPAVRTAIEAHLVECPVCRAQTVELQAILRGLRALRTPAPPANLSQTINQALAIERAARRLTPPRPLIERLECWLRPRVMPYTIGALASLFLFIALLSAIRPHLQKLYELERASEAASRVAWLDEMNGSMPYNQISPLAYVASRAPFTPESPSLNPQGALASLEWNDPPRREPRDEMVVIADVFSSGHASLAGIVQPPHDLRALNELEAALRRAPAFVPASLDRRPQTMRVILAVHRVDVRDRKR</sequence>
<dbReference type="RefSeq" id="WP_041975902.1">
    <property type="nucleotide sequence ID" value="NZ_CBXV010000005.1"/>
</dbReference>
<keyword evidence="1" id="KW-1133">Transmembrane helix</keyword>
<dbReference type="InterPro" id="IPR041916">
    <property type="entry name" value="Anti_sigma_zinc_sf"/>
</dbReference>
<keyword evidence="3" id="KW-0479">Metal-binding</keyword>
<gene>
    <name evidence="3" type="ORF">PYK22_01557</name>
</gene>
<dbReference type="Gene3D" id="1.10.10.1320">
    <property type="entry name" value="Anti-sigma factor, zinc-finger domain"/>
    <property type="match status" value="1"/>
</dbReference>
<proteinExistence type="predicted"/>
<evidence type="ECO:0000313" key="3">
    <source>
        <dbReference type="EMBL" id="CDM65554.1"/>
    </source>
</evidence>
<evidence type="ECO:0000259" key="2">
    <source>
        <dbReference type="Pfam" id="PF13490"/>
    </source>
</evidence>
<feature type="domain" description="Putative zinc-finger" evidence="2">
    <location>
        <begin position="3"/>
        <end position="37"/>
    </location>
</feature>
<dbReference type="AlphaFoldDB" id="A0A0B6WZ41"/>
<keyword evidence="3" id="KW-0862">Zinc</keyword>
<feature type="transmembrane region" description="Helical" evidence="1">
    <location>
        <begin position="97"/>
        <end position="118"/>
    </location>
</feature>
<protein>
    <submittedName>
        <fullName evidence="3">Putative zinc-finger</fullName>
    </submittedName>
</protein>
<keyword evidence="1" id="KW-0472">Membrane</keyword>
<evidence type="ECO:0000256" key="1">
    <source>
        <dbReference type="SAM" id="Phobius"/>
    </source>
</evidence>
<dbReference type="GO" id="GO:0008270">
    <property type="term" value="F:zinc ion binding"/>
    <property type="evidence" value="ECO:0007669"/>
    <property type="project" value="UniProtKB-KW"/>
</dbReference>
<dbReference type="STRING" id="454194.PYK22_01557"/>
<reference evidence="3 4" key="2">
    <citation type="submission" date="2015-01" db="EMBL/GenBank/DDBJ databases">
        <title>Complete genome sequence of Pyrinomonas methylaliphatogenes type strain K22T.</title>
        <authorList>
            <person name="Lee K.C.Y."/>
            <person name="Power J.F."/>
            <person name="Dunfield P.F."/>
            <person name="Morgan X.C."/>
            <person name="Huttenhower C."/>
            <person name="Stott M.B."/>
        </authorList>
    </citation>
    <scope>NUCLEOTIDE SEQUENCE [LARGE SCALE GENOMIC DNA]</scope>
    <source>
        <strain evidence="3 4">K22</strain>
    </source>
</reference>
<name>A0A0B6WZ41_9BACT</name>
<dbReference type="EMBL" id="CBXV010000005">
    <property type="protein sequence ID" value="CDM65554.1"/>
    <property type="molecule type" value="Genomic_DNA"/>
</dbReference>
<evidence type="ECO:0000313" key="4">
    <source>
        <dbReference type="Proteomes" id="UP000031518"/>
    </source>
</evidence>
<keyword evidence="1" id="KW-0812">Transmembrane</keyword>
<organism evidence="3 4">
    <name type="scientific">Pyrinomonas methylaliphatogenes</name>
    <dbReference type="NCBI Taxonomy" id="454194"/>
    <lineage>
        <taxon>Bacteria</taxon>
        <taxon>Pseudomonadati</taxon>
        <taxon>Acidobacteriota</taxon>
        <taxon>Blastocatellia</taxon>
        <taxon>Blastocatellales</taxon>
        <taxon>Pyrinomonadaceae</taxon>
        <taxon>Pyrinomonas</taxon>
    </lineage>
</organism>
<reference evidence="3 4" key="1">
    <citation type="submission" date="2013-12" db="EMBL/GenBank/DDBJ databases">
        <authorList>
            <person name="Stott M."/>
        </authorList>
    </citation>
    <scope>NUCLEOTIDE SEQUENCE [LARGE SCALE GENOMIC DNA]</scope>
    <source>
        <strain evidence="3 4">K22</strain>
    </source>
</reference>
<dbReference type="Pfam" id="PF13490">
    <property type="entry name" value="zf-HC2"/>
    <property type="match status" value="1"/>
</dbReference>